<dbReference type="PANTHER" id="PTHR43141:SF5">
    <property type="entry name" value="CYTOCHROME BD-I UBIQUINOL OXIDASE SUBUNIT 2"/>
    <property type="match status" value="1"/>
</dbReference>
<feature type="transmembrane region" description="Helical" evidence="12">
    <location>
        <begin position="233"/>
        <end position="249"/>
    </location>
</feature>
<dbReference type="GO" id="GO:0009055">
    <property type="term" value="F:electron transfer activity"/>
    <property type="evidence" value="ECO:0007669"/>
    <property type="project" value="TreeGrafter"/>
</dbReference>
<evidence type="ECO:0000256" key="12">
    <source>
        <dbReference type="SAM" id="Phobius"/>
    </source>
</evidence>
<feature type="transmembrane region" description="Helical" evidence="12">
    <location>
        <begin position="161"/>
        <end position="185"/>
    </location>
</feature>
<dbReference type="InterPro" id="IPR003317">
    <property type="entry name" value="Cyt-d_oxidase_su2"/>
</dbReference>
<dbReference type="GO" id="GO:0019646">
    <property type="term" value="P:aerobic electron transport chain"/>
    <property type="evidence" value="ECO:0007669"/>
    <property type="project" value="TreeGrafter"/>
</dbReference>
<evidence type="ECO:0000256" key="5">
    <source>
        <dbReference type="ARBA" id="ARBA00022617"/>
    </source>
</evidence>
<feature type="transmembrane region" description="Helical" evidence="12">
    <location>
        <begin position="197"/>
        <end position="221"/>
    </location>
</feature>
<dbReference type="PATRIC" id="fig|83552.4.peg.501"/>
<feature type="transmembrane region" description="Helical" evidence="12">
    <location>
        <begin position="258"/>
        <end position="277"/>
    </location>
</feature>
<keyword evidence="4" id="KW-1003">Cell membrane</keyword>
<proteinExistence type="inferred from homology"/>
<dbReference type="AlphaFoldDB" id="A0A0C1EDV3"/>
<dbReference type="Pfam" id="PF02322">
    <property type="entry name" value="Cyt_bd_oxida_II"/>
    <property type="match status" value="1"/>
</dbReference>
<feature type="transmembrane region" description="Helical" evidence="12">
    <location>
        <begin position="85"/>
        <end position="105"/>
    </location>
</feature>
<comment type="subcellular location">
    <subcellularLocation>
        <location evidence="1">Cell membrane</location>
        <topology evidence="1">Multi-pass membrane protein</topology>
    </subcellularLocation>
</comment>
<dbReference type="GO" id="GO:0070069">
    <property type="term" value="C:cytochrome complex"/>
    <property type="evidence" value="ECO:0007669"/>
    <property type="project" value="TreeGrafter"/>
</dbReference>
<keyword evidence="7" id="KW-0479">Metal-binding</keyword>
<keyword evidence="13" id="KW-0560">Oxidoreductase</keyword>
<evidence type="ECO:0000256" key="9">
    <source>
        <dbReference type="ARBA" id="ARBA00022989"/>
    </source>
</evidence>
<feature type="transmembrane region" description="Helical" evidence="12">
    <location>
        <begin position="308"/>
        <end position="331"/>
    </location>
</feature>
<evidence type="ECO:0000256" key="7">
    <source>
        <dbReference type="ARBA" id="ARBA00022723"/>
    </source>
</evidence>
<evidence type="ECO:0000256" key="11">
    <source>
        <dbReference type="ARBA" id="ARBA00023136"/>
    </source>
</evidence>
<dbReference type="EC" id="1.10.3.-" evidence="13"/>
<dbReference type="NCBIfam" id="TIGR00203">
    <property type="entry name" value="cydB"/>
    <property type="match status" value="1"/>
</dbReference>
<dbReference type="EMBL" id="JSAM01000028">
    <property type="protein sequence ID" value="KIA78273.1"/>
    <property type="molecule type" value="Genomic_DNA"/>
</dbReference>
<dbReference type="OMA" id="FLPQVWF"/>
<dbReference type="RefSeq" id="WP_006341642.1">
    <property type="nucleotide sequence ID" value="NZ_BAWW01000007.1"/>
</dbReference>
<protein>
    <submittedName>
        <fullName evidence="13">Cytochrome d ubiquinol oxidase subunit 2</fullName>
        <ecNumber evidence="13">1.10.3.-</ecNumber>
    </submittedName>
</protein>
<sequence>MINASSLEFIWFSAFVALVTGYAILDGFDLGVGMLHLFSKKDEERRLMLNSIGPVWDGNEVWLVTAGGALFAGFPDIYATLCSAFYVPLMILLGGLIFRAVAIEFRSKRPMPWWRWMWDVLFSLASLIIALALGVVLGNLIRGLPLDAQKEFTGDLSSLLHPYALLIGIMAVALFCMHGGIFILMKTEGELHDKIRSWINPFIIFFIITYSLVTMATLIYMPHMIKTIQERPIFFLLAVGNMLSIANIPREINQGKDWLAFVSSCFNIVFLMLLYAVGTYPEVVRAINDPSLSLTIYNSASSEKTLEILIIIALIGIPLVLAYTTAIYWIFHGKVKLDSSSY</sequence>
<evidence type="ECO:0000256" key="1">
    <source>
        <dbReference type="ARBA" id="ARBA00004651"/>
    </source>
</evidence>
<comment type="caution">
    <text evidence="13">The sequence shown here is derived from an EMBL/GenBank/DDBJ whole genome shotgun (WGS) entry which is preliminary data.</text>
</comment>
<evidence type="ECO:0000256" key="6">
    <source>
        <dbReference type="ARBA" id="ARBA00022692"/>
    </source>
</evidence>
<keyword evidence="11 12" id="KW-0472">Membrane</keyword>
<evidence type="ECO:0000256" key="2">
    <source>
        <dbReference type="ARBA" id="ARBA00007543"/>
    </source>
</evidence>
<evidence type="ECO:0000313" key="13">
    <source>
        <dbReference type="EMBL" id="KIA78273.1"/>
    </source>
</evidence>
<name>A0A0C1EDV3_9BACT</name>
<dbReference type="GO" id="GO:0005886">
    <property type="term" value="C:plasma membrane"/>
    <property type="evidence" value="ECO:0007669"/>
    <property type="project" value="UniProtKB-SubCell"/>
</dbReference>
<keyword evidence="6 12" id="KW-0812">Transmembrane</keyword>
<dbReference type="Proteomes" id="UP000031307">
    <property type="component" value="Unassembled WGS sequence"/>
</dbReference>
<dbReference type="PANTHER" id="PTHR43141">
    <property type="entry name" value="CYTOCHROME BD2 SUBUNIT II"/>
    <property type="match status" value="1"/>
</dbReference>
<reference evidence="13 14" key="1">
    <citation type="journal article" date="2014" name="Mol. Biol. Evol.">
        <title>Massive expansion of Ubiquitination-related gene families within the Chlamydiae.</title>
        <authorList>
            <person name="Domman D."/>
            <person name="Collingro A."/>
            <person name="Lagkouvardos I."/>
            <person name="Gehre L."/>
            <person name="Weinmaier T."/>
            <person name="Rattei T."/>
            <person name="Subtil A."/>
            <person name="Horn M."/>
        </authorList>
    </citation>
    <scope>NUCLEOTIDE SEQUENCE [LARGE SCALE GENOMIC DNA]</scope>
    <source>
        <strain evidence="13 14">OEW1</strain>
    </source>
</reference>
<feature type="transmembrane region" description="Helical" evidence="12">
    <location>
        <begin position="12"/>
        <end position="38"/>
    </location>
</feature>
<keyword evidence="8" id="KW-0249">Electron transport</keyword>
<keyword evidence="3" id="KW-0813">Transport</keyword>
<evidence type="ECO:0000256" key="3">
    <source>
        <dbReference type="ARBA" id="ARBA00022448"/>
    </source>
</evidence>
<evidence type="ECO:0000256" key="4">
    <source>
        <dbReference type="ARBA" id="ARBA00022475"/>
    </source>
</evidence>
<feature type="transmembrane region" description="Helical" evidence="12">
    <location>
        <begin position="117"/>
        <end position="141"/>
    </location>
</feature>
<dbReference type="PIRSF" id="PIRSF000267">
    <property type="entry name" value="Cyt_oxidse_sub2"/>
    <property type="match status" value="1"/>
</dbReference>
<keyword evidence="5" id="KW-0349">Heme</keyword>
<dbReference type="GO" id="GO:0046872">
    <property type="term" value="F:metal ion binding"/>
    <property type="evidence" value="ECO:0007669"/>
    <property type="project" value="UniProtKB-KW"/>
</dbReference>
<evidence type="ECO:0000256" key="10">
    <source>
        <dbReference type="ARBA" id="ARBA00023004"/>
    </source>
</evidence>
<evidence type="ECO:0000313" key="14">
    <source>
        <dbReference type="Proteomes" id="UP000031307"/>
    </source>
</evidence>
<keyword evidence="9 12" id="KW-1133">Transmembrane helix</keyword>
<organism evidence="13 14">
    <name type="scientific">Parachlamydia acanthamoebae</name>
    <dbReference type="NCBI Taxonomy" id="83552"/>
    <lineage>
        <taxon>Bacteria</taxon>
        <taxon>Pseudomonadati</taxon>
        <taxon>Chlamydiota</taxon>
        <taxon>Chlamydiia</taxon>
        <taxon>Parachlamydiales</taxon>
        <taxon>Parachlamydiaceae</taxon>
        <taxon>Parachlamydia</taxon>
    </lineage>
</organism>
<keyword evidence="10" id="KW-0408">Iron</keyword>
<dbReference type="GO" id="GO:0016682">
    <property type="term" value="F:oxidoreductase activity, acting on diphenols and related substances as donors, oxygen as acceptor"/>
    <property type="evidence" value="ECO:0007669"/>
    <property type="project" value="TreeGrafter"/>
</dbReference>
<accession>A0A0C1EDV3</accession>
<comment type="similarity">
    <text evidence="2">Belongs to the cytochrome ubiquinol oxidase subunit 2 family.</text>
</comment>
<evidence type="ECO:0000256" key="8">
    <source>
        <dbReference type="ARBA" id="ARBA00022982"/>
    </source>
</evidence>
<gene>
    <name evidence="13" type="primary">cydB</name>
    <name evidence="13" type="ORF">DB43_EI00180</name>
</gene>